<keyword evidence="2" id="KW-0501">Molybdenum cofactor biosynthesis</keyword>
<evidence type="ECO:0000256" key="1">
    <source>
        <dbReference type="ARBA" id="ARBA00005046"/>
    </source>
</evidence>
<dbReference type="SUPFAM" id="SSF53218">
    <property type="entry name" value="Molybdenum cofactor biosynthesis proteins"/>
    <property type="match status" value="1"/>
</dbReference>
<feature type="region of interest" description="Disordered" evidence="3">
    <location>
        <begin position="154"/>
        <end position="177"/>
    </location>
</feature>
<keyword evidence="6" id="KW-1185">Reference proteome</keyword>
<protein>
    <submittedName>
        <fullName evidence="5">MogA/MoaB family molybdenum cofactor biosynthesis protein</fullName>
    </submittedName>
</protein>
<dbReference type="CDD" id="cd00886">
    <property type="entry name" value="MogA_MoaB"/>
    <property type="match status" value="1"/>
</dbReference>
<dbReference type="InterPro" id="IPR036425">
    <property type="entry name" value="MoaB/Mog-like_dom_sf"/>
</dbReference>
<dbReference type="SMART" id="SM00852">
    <property type="entry name" value="MoCF_biosynth"/>
    <property type="match status" value="1"/>
</dbReference>
<gene>
    <name evidence="5" type="ORF">J4H85_12870</name>
</gene>
<dbReference type="PANTHER" id="PTHR43764:SF1">
    <property type="entry name" value="MOLYBDOPTERIN MOLYBDOTRANSFERASE"/>
    <property type="match status" value="1"/>
</dbReference>
<organism evidence="5 6">
    <name type="scientific">Leucobacter tardus</name>
    <dbReference type="NCBI Taxonomy" id="501483"/>
    <lineage>
        <taxon>Bacteria</taxon>
        <taxon>Bacillati</taxon>
        <taxon>Actinomycetota</taxon>
        <taxon>Actinomycetes</taxon>
        <taxon>Micrococcales</taxon>
        <taxon>Microbacteriaceae</taxon>
        <taxon>Leucobacter</taxon>
    </lineage>
</organism>
<sequence>MNRSGRHAVVIVASTSAAAGEADDTTGPVLRAWLDDREFETSAPVVVSDGAAVGAALRDALDAQPAVVLTTGGTGVSPSDRTPEETERLIDIHLPGIIEELRRVGAQHVPTAILTRGVAGFAGRTLVVNLPGSPGGVRDGLAVLDTVLEHALQQRAGVNPRDHHAHGARTRQSDSRT</sequence>
<dbReference type="GO" id="GO:0006777">
    <property type="term" value="P:Mo-molybdopterin cofactor biosynthetic process"/>
    <property type="evidence" value="ECO:0007669"/>
    <property type="project" value="UniProtKB-KW"/>
</dbReference>
<evidence type="ECO:0000256" key="3">
    <source>
        <dbReference type="SAM" id="MobiDB-lite"/>
    </source>
</evidence>
<evidence type="ECO:0000313" key="6">
    <source>
        <dbReference type="Proteomes" id="UP000668403"/>
    </source>
</evidence>
<dbReference type="AlphaFoldDB" id="A0A939QEY3"/>
<dbReference type="Proteomes" id="UP000668403">
    <property type="component" value="Unassembled WGS sequence"/>
</dbReference>
<proteinExistence type="predicted"/>
<dbReference type="InterPro" id="IPR051920">
    <property type="entry name" value="MPT_Adenylyltrnsfr/MoaC-Rel"/>
</dbReference>
<accession>A0A939QEY3</accession>
<dbReference type="Gene3D" id="3.40.980.10">
    <property type="entry name" value="MoaB/Mog-like domain"/>
    <property type="match status" value="1"/>
</dbReference>
<dbReference type="PROSITE" id="PS01078">
    <property type="entry name" value="MOCF_BIOSYNTHESIS_1"/>
    <property type="match status" value="1"/>
</dbReference>
<evidence type="ECO:0000313" key="5">
    <source>
        <dbReference type="EMBL" id="MBO2990890.1"/>
    </source>
</evidence>
<feature type="domain" description="MoaB/Mog" evidence="4">
    <location>
        <begin position="9"/>
        <end position="151"/>
    </location>
</feature>
<name>A0A939QEY3_9MICO</name>
<reference evidence="5" key="1">
    <citation type="submission" date="2021-03" db="EMBL/GenBank/DDBJ databases">
        <title>Leucobacter chromiisoli sp. nov., isolated from chromium-containing soil of chemical plant.</title>
        <authorList>
            <person name="Xu Z."/>
        </authorList>
    </citation>
    <scope>NUCLEOTIDE SEQUENCE</scope>
    <source>
        <strain evidence="5">K 70/01</strain>
    </source>
</reference>
<evidence type="ECO:0000256" key="2">
    <source>
        <dbReference type="ARBA" id="ARBA00023150"/>
    </source>
</evidence>
<comment type="caution">
    <text evidence="5">The sequence shown here is derived from an EMBL/GenBank/DDBJ whole genome shotgun (WGS) entry which is preliminary data.</text>
</comment>
<dbReference type="PANTHER" id="PTHR43764">
    <property type="entry name" value="MOLYBDENUM COFACTOR BIOSYNTHESIS"/>
    <property type="match status" value="1"/>
</dbReference>
<dbReference type="InterPro" id="IPR001453">
    <property type="entry name" value="MoaB/Mog_dom"/>
</dbReference>
<dbReference type="RefSeq" id="WP_208240218.1">
    <property type="nucleotide sequence ID" value="NZ_BAAAQU010000002.1"/>
</dbReference>
<dbReference type="NCBIfam" id="TIGR00177">
    <property type="entry name" value="molyb_syn"/>
    <property type="match status" value="1"/>
</dbReference>
<dbReference type="InterPro" id="IPR008284">
    <property type="entry name" value="MoCF_biosynth_CS"/>
</dbReference>
<comment type="pathway">
    <text evidence="1">Cofactor biosynthesis; molybdopterin biosynthesis.</text>
</comment>
<dbReference type="Pfam" id="PF00994">
    <property type="entry name" value="MoCF_biosynth"/>
    <property type="match status" value="1"/>
</dbReference>
<evidence type="ECO:0000259" key="4">
    <source>
        <dbReference type="SMART" id="SM00852"/>
    </source>
</evidence>
<dbReference type="EMBL" id="JAGFBF010000005">
    <property type="protein sequence ID" value="MBO2990890.1"/>
    <property type="molecule type" value="Genomic_DNA"/>
</dbReference>